<evidence type="ECO:0000259" key="4">
    <source>
        <dbReference type="PROSITE" id="PS01124"/>
    </source>
</evidence>
<keyword evidence="2" id="KW-0238">DNA-binding</keyword>
<keyword evidence="3" id="KW-0804">Transcription</keyword>
<dbReference type="AlphaFoldDB" id="A0A1B0ZWZ9"/>
<gene>
    <name evidence="5" type="ORF">JL2886_03816</name>
</gene>
<dbReference type="Gene3D" id="1.10.10.60">
    <property type="entry name" value="Homeodomain-like"/>
    <property type="match status" value="1"/>
</dbReference>
<accession>A0A1B0ZWZ9</accession>
<dbReference type="Pfam" id="PF12833">
    <property type="entry name" value="HTH_18"/>
    <property type="match status" value="1"/>
</dbReference>
<keyword evidence="6" id="KW-1185">Reference proteome</keyword>
<dbReference type="Pfam" id="PF12625">
    <property type="entry name" value="Arabinose_bd"/>
    <property type="match status" value="1"/>
</dbReference>
<sequence>MTRHLNLENAIFVQYAAQRLAELGHSSAEIFRAVPFGQSLVGQEEPYTDSRSIASFFQHAAKISEIDLFGLRFGQQTDLRKAGLLGYLALCAPQVLGFLSNLSDYARLFGEALHFDRSQLAETGALTWTYAVDAGTRPEIRGGESRVRTSAPDTAGIELSGQYVEFLVALILSNLRRSSQTRIRLRQVAFCHHRLSGAAEMEEFFGCRVQFGAPENLLRFETDDLTRELATGDPILLRILLQCAASQMKTMMAGERDIASQVEQSISRRLASGTAALETVAQDLGMSPRTLSRKLGDQGTSYFEILEKLREEMATQYLLHSELVLAEIAHLLGYRGLSSFNDAFKRWTGKSPGKFRSGS</sequence>
<keyword evidence="1" id="KW-0805">Transcription regulation</keyword>
<dbReference type="Proteomes" id="UP000092565">
    <property type="component" value="Chromosome"/>
</dbReference>
<evidence type="ECO:0000313" key="5">
    <source>
        <dbReference type="EMBL" id="ANP38685.1"/>
    </source>
</evidence>
<dbReference type="InterPro" id="IPR018060">
    <property type="entry name" value="HTH_AraC"/>
</dbReference>
<dbReference type="RefSeq" id="WP_065273306.1">
    <property type="nucleotide sequence ID" value="NZ_CP015124.1"/>
</dbReference>
<dbReference type="InterPro" id="IPR032687">
    <property type="entry name" value="AraC-type_N"/>
</dbReference>
<feature type="domain" description="HTH araC/xylS-type" evidence="4">
    <location>
        <begin position="260"/>
        <end position="358"/>
    </location>
</feature>
<dbReference type="EMBL" id="CP015124">
    <property type="protein sequence ID" value="ANP38685.1"/>
    <property type="molecule type" value="Genomic_DNA"/>
</dbReference>
<dbReference type="PANTHER" id="PTHR47894:SF1">
    <property type="entry name" value="HTH-TYPE TRANSCRIPTIONAL REGULATOR VQSM"/>
    <property type="match status" value="1"/>
</dbReference>
<organism evidence="5 6">
    <name type="scientific">Phaeobacter gallaeciensis</name>
    <dbReference type="NCBI Taxonomy" id="60890"/>
    <lineage>
        <taxon>Bacteria</taxon>
        <taxon>Pseudomonadati</taxon>
        <taxon>Pseudomonadota</taxon>
        <taxon>Alphaproteobacteria</taxon>
        <taxon>Rhodobacterales</taxon>
        <taxon>Roseobacteraceae</taxon>
        <taxon>Phaeobacter</taxon>
    </lineage>
</organism>
<dbReference type="GO" id="GO:0005829">
    <property type="term" value="C:cytosol"/>
    <property type="evidence" value="ECO:0007669"/>
    <property type="project" value="TreeGrafter"/>
</dbReference>
<evidence type="ECO:0000256" key="1">
    <source>
        <dbReference type="ARBA" id="ARBA00023015"/>
    </source>
</evidence>
<dbReference type="PANTHER" id="PTHR47894">
    <property type="entry name" value="HTH-TYPE TRANSCRIPTIONAL REGULATOR GADX"/>
    <property type="match status" value="1"/>
</dbReference>
<dbReference type="PROSITE" id="PS01124">
    <property type="entry name" value="HTH_ARAC_FAMILY_2"/>
    <property type="match status" value="1"/>
</dbReference>
<evidence type="ECO:0000256" key="2">
    <source>
        <dbReference type="ARBA" id="ARBA00023125"/>
    </source>
</evidence>
<evidence type="ECO:0000256" key="3">
    <source>
        <dbReference type="ARBA" id="ARBA00023163"/>
    </source>
</evidence>
<dbReference type="SMART" id="SM00342">
    <property type="entry name" value="HTH_ARAC"/>
    <property type="match status" value="1"/>
</dbReference>
<dbReference type="GO" id="GO:0000976">
    <property type="term" value="F:transcription cis-regulatory region binding"/>
    <property type="evidence" value="ECO:0007669"/>
    <property type="project" value="TreeGrafter"/>
</dbReference>
<proteinExistence type="predicted"/>
<protein>
    <submittedName>
        <fullName evidence="5">Transcriptional regulator, AraC family</fullName>
    </submittedName>
</protein>
<dbReference type="SUPFAM" id="SSF46689">
    <property type="entry name" value="Homeodomain-like"/>
    <property type="match status" value="1"/>
</dbReference>
<dbReference type="GO" id="GO:0003700">
    <property type="term" value="F:DNA-binding transcription factor activity"/>
    <property type="evidence" value="ECO:0007669"/>
    <property type="project" value="InterPro"/>
</dbReference>
<dbReference type="InterPro" id="IPR009057">
    <property type="entry name" value="Homeodomain-like_sf"/>
</dbReference>
<dbReference type="PATRIC" id="fig|60890.4.peg.3720"/>
<evidence type="ECO:0000313" key="6">
    <source>
        <dbReference type="Proteomes" id="UP000092565"/>
    </source>
</evidence>
<name>A0A1B0ZWZ9_9RHOB</name>
<reference evidence="5 6" key="1">
    <citation type="submission" date="2016-04" db="EMBL/GenBank/DDBJ databases">
        <authorList>
            <person name="Evans L.H."/>
            <person name="Alamgir A."/>
            <person name="Owens N."/>
            <person name="Weber N.D."/>
            <person name="Virtaneva K."/>
            <person name="Barbian K."/>
            <person name="Babar A."/>
            <person name="Rosenke K."/>
        </authorList>
    </citation>
    <scope>NUCLEOTIDE SEQUENCE [LARGE SCALE GENOMIC DNA]</scope>
    <source>
        <strain evidence="5 6">JL2886</strain>
    </source>
</reference>